<proteinExistence type="predicted"/>
<comment type="caution">
    <text evidence="1">The sequence shown here is derived from an EMBL/GenBank/DDBJ whole genome shotgun (WGS) entry which is preliminary data.</text>
</comment>
<name>A0ABN7WWG2_GIGMA</name>
<evidence type="ECO:0000313" key="2">
    <source>
        <dbReference type="Proteomes" id="UP000789901"/>
    </source>
</evidence>
<organism evidence="1 2">
    <name type="scientific">Gigaspora margarita</name>
    <dbReference type="NCBI Taxonomy" id="4874"/>
    <lineage>
        <taxon>Eukaryota</taxon>
        <taxon>Fungi</taxon>
        <taxon>Fungi incertae sedis</taxon>
        <taxon>Mucoromycota</taxon>
        <taxon>Glomeromycotina</taxon>
        <taxon>Glomeromycetes</taxon>
        <taxon>Diversisporales</taxon>
        <taxon>Gigasporaceae</taxon>
        <taxon>Gigaspora</taxon>
    </lineage>
</organism>
<protein>
    <submittedName>
        <fullName evidence="1">41115_t:CDS:1</fullName>
    </submittedName>
</protein>
<keyword evidence="2" id="KW-1185">Reference proteome</keyword>
<feature type="non-terminal residue" evidence="1">
    <location>
        <position position="52"/>
    </location>
</feature>
<evidence type="ECO:0000313" key="1">
    <source>
        <dbReference type="EMBL" id="CAG8841991.1"/>
    </source>
</evidence>
<reference evidence="1 2" key="1">
    <citation type="submission" date="2021-06" db="EMBL/GenBank/DDBJ databases">
        <authorList>
            <person name="Kallberg Y."/>
            <person name="Tangrot J."/>
            <person name="Rosling A."/>
        </authorList>
    </citation>
    <scope>NUCLEOTIDE SEQUENCE [LARGE SCALE GENOMIC DNA]</scope>
    <source>
        <strain evidence="1 2">120-4 pot B 10/14</strain>
    </source>
</reference>
<dbReference type="EMBL" id="CAJVQB010067554">
    <property type="protein sequence ID" value="CAG8841991.1"/>
    <property type="molecule type" value="Genomic_DNA"/>
</dbReference>
<feature type="non-terminal residue" evidence="1">
    <location>
        <position position="1"/>
    </location>
</feature>
<accession>A0ABN7WWG2</accession>
<gene>
    <name evidence="1" type="ORF">GMARGA_LOCUS35746</name>
</gene>
<dbReference type="Proteomes" id="UP000789901">
    <property type="component" value="Unassembled WGS sequence"/>
</dbReference>
<sequence>VVMIISANKPLIWRACDISVDYSYTEEVISQIEGICNEIKSNNIKIACIVTD</sequence>